<gene>
    <name evidence="2" type="ORF">ABL_00825</name>
</gene>
<evidence type="ECO:0000313" key="3">
    <source>
        <dbReference type="Proteomes" id="UP000068243"/>
    </source>
</evidence>
<sequence>MVSITAVRDNNGAIPRLYGSNLVAVFVGGTSGIGESTARAFIRNTTASRAYLIGRDQARASRIIEELRQIKPDSQVEFIKADVSLLREVDEVCMDIKKKEDRLNLLFLSPGTGSMNGPDETSEGLDKKLTLHYYARMRFVANLLPQLLKAGEDQQQQRPHRLSRVVSVLEAGGEAALHLDDLSLKTNYSLRNCAKHAITMNSVAMEHLAALYPQVSFIHSFPGLVRTRLDRDLGGIAKTALSALLLLGRPWETGFEESGERHLYAATKLQFAPRMCGDKMDAAEGSDGKIGSGFYRLDSTGSTYKPSRIMQVYREQGIGGLIWDHTLGIFEKVRGGSKLGDETK</sequence>
<reference evidence="3" key="1">
    <citation type="journal article" date="2016" name="Genome Announc.">
        <title>Draft genome sequence of Aspergillus niger strain An76.</title>
        <authorList>
            <person name="Gong W."/>
            <person name="Cheng Z."/>
            <person name="Zhang H."/>
            <person name="Liu L."/>
            <person name="Gao P."/>
            <person name="Wang L."/>
        </authorList>
    </citation>
    <scope>NUCLEOTIDE SEQUENCE [LARGE SCALE GENOMIC DNA]</scope>
    <source>
        <strain evidence="3">An76</strain>
    </source>
</reference>
<organism evidence="2 3">
    <name type="scientific">Aspergillus niger</name>
    <dbReference type="NCBI Taxonomy" id="5061"/>
    <lineage>
        <taxon>Eukaryota</taxon>
        <taxon>Fungi</taxon>
        <taxon>Dikarya</taxon>
        <taxon>Ascomycota</taxon>
        <taxon>Pezizomycotina</taxon>
        <taxon>Eurotiomycetes</taxon>
        <taxon>Eurotiomycetidae</taxon>
        <taxon>Eurotiales</taxon>
        <taxon>Aspergillaceae</taxon>
        <taxon>Aspergillus</taxon>
        <taxon>Aspergillus subgen. Circumdati</taxon>
    </lineage>
</organism>
<proteinExistence type="predicted"/>
<comment type="caution">
    <text evidence="2">The sequence shown here is derived from an EMBL/GenBank/DDBJ whole genome shotgun (WGS) entry which is preliminary data.</text>
</comment>
<dbReference type="Pfam" id="PF00106">
    <property type="entry name" value="adh_short"/>
    <property type="match status" value="1"/>
</dbReference>
<dbReference type="GO" id="GO:0016491">
    <property type="term" value="F:oxidoreductase activity"/>
    <property type="evidence" value="ECO:0007669"/>
    <property type="project" value="UniProtKB-KW"/>
</dbReference>
<dbReference type="InterPro" id="IPR052228">
    <property type="entry name" value="Sec_Metab_Biosynth_Oxidored"/>
</dbReference>
<evidence type="ECO:0000313" key="2">
    <source>
        <dbReference type="EMBL" id="GAQ34678.1"/>
    </source>
</evidence>
<dbReference type="Proteomes" id="UP000068243">
    <property type="component" value="Unassembled WGS sequence"/>
</dbReference>
<dbReference type="AlphaFoldDB" id="A0A100I4U6"/>
<dbReference type="InterPro" id="IPR002347">
    <property type="entry name" value="SDR_fam"/>
</dbReference>
<dbReference type="VEuPathDB" id="FungiDB:M747DRAFT_292559"/>
<dbReference type="EMBL" id="BCMY01000001">
    <property type="protein sequence ID" value="GAQ34678.1"/>
    <property type="molecule type" value="Genomic_DNA"/>
</dbReference>
<accession>A0A100I4U6</accession>
<dbReference type="PANTHER" id="PTHR47534:SF2">
    <property type="entry name" value="KETOREDUCTASE (KR) DOMAIN-CONTAINING PROTEIN-RELATED"/>
    <property type="match status" value="1"/>
</dbReference>
<dbReference type="InterPro" id="IPR036291">
    <property type="entry name" value="NAD(P)-bd_dom_sf"/>
</dbReference>
<dbReference type="Gene3D" id="3.40.50.720">
    <property type="entry name" value="NAD(P)-binding Rossmann-like Domain"/>
    <property type="match status" value="1"/>
</dbReference>
<dbReference type="VEuPathDB" id="FungiDB:ASPNIDRAFT2_1188092"/>
<keyword evidence="1" id="KW-0560">Oxidoreductase</keyword>
<dbReference type="OrthoDB" id="2898509at2759"/>
<evidence type="ECO:0000256" key="1">
    <source>
        <dbReference type="ARBA" id="ARBA00023002"/>
    </source>
</evidence>
<dbReference type="SUPFAM" id="SSF51735">
    <property type="entry name" value="NAD(P)-binding Rossmann-fold domains"/>
    <property type="match status" value="1"/>
</dbReference>
<dbReference type="OMA" id="FKRVCEE"/>
<protein>
    <submittedName>
        <fullName evidence="2">Short-chain dehydrogenase/reductase</fullName>
    </submittedName>
</protein>
<dbReference type="VEuPathDB" id="FungiDB:An18g01750"/>
<name>A0A100I4U6_ASPNG</name>
<dbReference type="PANTHER" id="PTHR47534">
    <property type="entry name" value="YALI0E05731P"/>
    <property type="match status" value="1"/>
</dbReference>
<dbReference type="VEuPathDB" id="FungiDB:ATCC64974_37830"/>